<gene>
    <name evidence="7" type="ORF">WICMUC_004689</name>
</gene>
<dbReference type="EC" id="2.1.2.11" evidence="3 6"/>
<dbReference type="OrthoDB" id="425211at2759"/>
<dbReference type="GO" id="GO:0015940">
    <property type="term" value="P:pantothenate biosynthetic process"/>
    <property type="evidence" value="ECO:0007669"/>
    <property type="project" value="UniProtKB-KW"/>
</dbReference>
<evidence type="ECO:0000256" key="1">
    <source>
        <dbReference type="ARBA" id="ARBA00005033"/>
    </source>
</evidence>
<dbReference type="NCBIfam" id="NF001452">
    <property type="entry name" value="PRK00311.1"/>
    <property type="match status" value="1"/>
</dbReference>
<evidence type="ECO:0000256" key="4">
    <source>
        <dbReference type="ARBA" id="ARBA00022679"/>
    </source>
</evidence>
<comment type="catalytic activity">
    <reaction evidence="5 6">
        <text>(6R)-5,10-methylene-5,6,7,8-tetrahydrofolate + 3-methyl-2-oxobutanoate + H2O = 2-dehydropantoate + (6S)-5,6,7,8-tetrahydrofolate</text>
        <dbReference type="Rhea" id="RHEA:11824"/>
        <dbReference type="ChEBI" id="CHEBI:11561"/>
        <dbReference type="ChEBI" id="CHEBI:11851"/>
        <dbReference type="ChEBI" id="CHEBI:15377"/>
        <dbReference type="ChEBI" id="CHEBI:15636"/>
        <dbReference type="ChEBI" id="CHEBI:57453"/>
        <dbReference type="EC" id="2.1.2.11"/>
    </reaction>
</comment>
<reference evidence="7" key="1">
    <citation type="journal article" date="2021" name="Open Biol.">
        <title>Shared evolutionary footprints suggest mitochondrial oxidative damage underlies multiple complex I losses in fungi.</title>
        <authorList>
            <person name="Schikora-Tamarit M.A."/>
            <person name="Marcet-Houben M."/>
            <person name="Nosek J."/>
            <person name="Gabaldon T."/>
        </authorList>
    </citation>
    <scope>NUCLEOTIDE SEQUENCE</scope>
    <source>
        <strain evidence="7">CBS6341</strain>
    </source>
</reference>
<evidence type="ECO:0000313" key="7">
    <source>
        <dbReference type="EMBL" id="KAH3671392.1"/>
    </source>
</evidence>
<evidence type="ECO:0000256" key="2">
    <source>
        <dbReference type="ARBA" id="ARBA00008676"/>
    </source>
</evidence>
<dbReference type="CDD" id="cd06557">
    <property type="entry name" value="KPHMT-like"/>
    <property type="match status" value="1"/>
</dbReference>
<dbReference type="HAMAP" id="MF_00156">
    <property type="entry name" value="PanB"/>
    <property type="match status" value="1"/>
</dbReference>
<dbReference type="Gene3D" id="3.20.20.60">
    <property type="entry name" value="Phosphoenolpyruvate-binding domains"/>
    <property type="match status" value="1"/>
</dbReference>
<name>A0A9P8PGF2_9ASCO</name>
<accession>A0A9P8PGF2</accession>
<protein>
    <recommendedName>
        <fullName evidence="3 6">3-methyl-2-oxobutanoate hydroxymethyltransferase</fullName>
        <ecNumber evidence="3 6">2.1.2.11</ecNumber>
    </recommendedName>
</protein>
<dbReference type="GO" id="GO:0003864">
    <property type="term" value="F:3-methyl-2-oxobutanoate hydroxymethyltransferase activity"/>
    <property type="evidence" value="ECO:0007669"/>
    <property type="project" value="UniProtKB-EC"/>
</dbReference>
<dbReference type="InterPro" id="IPR040442">
    <property type="entry name" value="Pyrv_kinase-like_dom_sf"/>
</dbReference>
<dbReference type="PANTHER" id="PTHR20881:SF0">
    <property type="entry name" value="3-METHYL-2-OXOBUTANOATE HYDROXYMETHYLTRANSFERASE"/>
    <property type="match status" value="1"/>
</dbReference>
<dbReference type="InterPro" id="IPR015813">
    <property type="entry name" value="Pyrv/PenolPyrv_kinase-like_dom"/>
</dbReference>
<evidence type="ECO:0000313" key="8">
    <source>
        <dbReference type="Proteomes" id="UP000769528"/>
    </source>
</evidence>
<reference evidence="7" key="2">
    <citation type="submission" date="2021-01" db="EMBL/GenBank/DDBJ databases">
        <authorList>
            <person name="Schikora-Tamarit M.A."/>
        </authorList>
    </citation>
    <scope>NUCLEOTIDE SEQUENCE</scope>
    <source>
        <strain evidence="7">CBS6341</strain>
    </source>
</reference>
<dbReference type="Pfam" id="PF02548">
    <property type="entry name" value="Pantoate_transf"/>
    <property type="match status" value="1"/>
</dbReference>
<keyword evidence="4 6" id="KW-0808">Transferase</keyword>
<comment type="function">
    <text evidence="6">Catalyzes the reversible reaction in which hydroxymethyl group from 5,10-methylenetetrahydrofolate is transferred onto alpha-ketoisovalerate to form ketopantoate.</text>
</comment>
<dbReference type="GO" id="GO:0005739">
    <property type="term" value="C:mitochondrion"/>
    <property type="evidence" value="ECO:0007669"/>
    <property type="project" value="TreeGrafter"/>
</dbReference>
<keyword evidence="8" id="KW-1185">Reference proteome</keyword>
<dbReference type="PIRSF" id="PIRSF000388">
    <property type="entry name" value="Pantoate_hydroxy_MeTrfase"/>
    <property type="match status" value="1"/>
</dbReference>
<dbReference type="NCBIfam" id="TIGR00222">
    <property type="entry name" value="panB"/>
    <property type="match status" value="1"/>
</dbReference>
<proteinExistence type="inferred from homology"/>
<sequence>MYRTRVLRGIITNLRSFKTSTSLQSAHKISQKTSINTINELYKQNSKLSVLTAHDYISGKIANDSDVDIVLIGDSLAMVALGYKDTNEIPFDEFLYHCKSVSRAVSKSFLIADLPFGSYESSISKAIESSVQLISKGRVNSVKLEGGIEITPTIKKLTDLGIPVCGHIGLTPQRLNSLGGFKVQGRSVDNALKLIETAKQLENAGCFAMVLEAIPSELAKIITENISIPTIGIGAGPYTSGQVLVQADLLGLGGKDSHVPKFVKQYLNGYGASVEAVKNYVREVKDVKFPVVGKHTYKINENVLEELEKKLEKQ</sequence>
<comment type="similarity">
    <text evidence="2 6">Belongs to the PanB family.</text>
</comment>
<dbReference type="EMBL" id="JAEUBF010001281">
    <property type="protein sequence ID" value="KAH3671392.1"/>
    <property type="molecule type" value="Genomic_DNA"/>
</dbReference>
<evidence type="ECO:0000256" key="3">
    <source>
        <dbReference type="ARBA" id="ARBA00012618"/>
    </source>
</evidence>
<keyword evidence="6" id="KW-0566">Pantothenate biosynthesis</keyword>
<dbReference type="Proteomes" id="UP000769528">
    <property type="component" value="Unassembled WGS sequence"/>
</dbReference>
<organism evidence="7 8">
    <name type="scientific">Wickerhamomyces mucosus</name>
    <dbReference type="NCBI Taxonomy" id="1378264"/>
    <lineage>
        <taxon>Eukaryota</taxon>
        <taxon>Fungi</taxon>
        <taxon>Dikarya</taxon>
        <taxon>Ascomycota</taxon>
        <taxon>Saccharomycotina</taxon>
        <taxon>Saccharomycetes</taxon>
        <taxon>Phaffomycetales</taxon>
        <taxon>Wickerhamomycetaceae</taxon>
        <taxon>Wickerhamomyces</taxon>
    </lineage>
</organism>
<evidence type="ECO:0000256" key="5">
    <source>
        <dbReference type="ARBA" id="ARBA00049172"/>
    </source>
</evidence>
<comment type="pathway">
    <text evidence="1 6">Cofactor biosynthesis; (R)-pantothenate biosynthesis; (R)-pantoate from 3-methyl-2-oxobutanoate: step 1/2.</text>
</comment>
<dbReference type="InterPro" id="IPR003700">
    <property type="entry name" value="Pantoate_hydroxy_MeTrfase"/>
</dbReference>
<comment type="caution">
    <text evidence="7">The sequence shown here is derived from an EMBL/GenBank/DDBJ whole genome shotgun (WGS) entry which is preliminary data.</text>
</comment>
<dbReference type="SUPFAM" id="SSF51621">
    <property type="entry name" value="Phosphoenolpyruvate/pyruvate domain"/>
    <property type="match status" value="1"/>
</dbReference>
<dbReference type="FunFam" id="3.20.20.60:FF:000003">
    <property type="entry name" value="3-methyl-2-oxobutanoate hydroxymethyltransferase"/>
    <property type="match status" value="1"/>
</dbReference>
<evidence type="ECO:0000256" key="6">
    <source>
        <dbReference type="RuleBase" id="RU362100"/>
    </source>
</evidence>
<dbReference type="GO" id="GO:0000287">
    <property type="term" value="F:magnesium ion binding"/>
    <property type="evidence" value="ECO:0007669"/>
    <property type="project" value="TreeGrafter"/>
</dbReference>
<dbReference type="AlphaFoldDB" id="A0A9P8PGF2"/>
<dbReference type="PANTHER" id="PTHR20881">
    <property type="entry name" value="3-METHYL-2-OXOBUTANOATE HYDROXYMETHYLTRANSFERASE"/>
    <property type="match status" value="1"/>
</dbReference>